<comment type="caution">
    <text evidence="2">The sequence shown here is derived from an EMBL/GenBank/DDBJ whole genome shotgun (WGS) entry which is preliminary data.</text>
</comment>
<evidence type="ECO:0000256" key="1">
    <source>
        <dbReference type="SAM" id="Phobius"/>
    </source>
</evidence>
<keyword evidence="1" id="KW-0812">Transmembrane</keyword>
<keyword evidence="1" id="KW-0472">Membrane</keyword>
<keyword evidence="1" id="KW-1133">Transmembrane helix</keyword>
<gene>
    <name evidence="2" type="ORF">BN437_3136</name>
</gene>
<reference evidence="2 3" key="2">
    <citation type="submission" date="2013-04" db="EMBL/GenBank/DDBJ databases">
        <title>Comparative genomics of 12 strains of Erwinia amylovora identifies a pan-genome with a large conserved core and provides insights into host specificity.</title>
        <authorList>
            <person name="Mann R.A."/>
            <person name="Smits T.H.M."/>
            <person name="Buehlmann A."/>
            <person name="Blom J."/>
            <person name="Goesmann A."/>
            <person name="Frey J.E."/>
            <person name="Plummer K.M."/>
            <person name="Beer S.V."/>
            <person name="Luck J."/>
            <person name="Duffy B."/>
            <person name="Rodoni B."/>
        </authorList>
    </citation>
    <scope>NUCLEOTIDE SEQUENCE [LARGE SCALE GENOMIC DNA]</scope>
    <source>
        <strain evidence="3">CFBP 1232</strain>
    </source>
</reference>
<feature type="transmembrane region" description="Helical" evidence="1">
    <location>
        <begin position="12"/>
        <end position="31"/>
    </location>
</feature>
<dbReference type="EMBL" id="CAPB01000037">
    <property type="protein sequence ID" value="CCO95046.1"/>
    <property type="molecule type" value="Genomic_DNA"/>
</dbReference>
<evidence type="ECO:0000313" key="2">
    <source>
        <dbReference type="EMBL" id="CCO95046.1"/>
    </source>
</evidence>
<reference evidence="2 3" key="1">
    <citation type="submission" date="2012-11" db="EMBL/GenBank/DDBJ databases">
        <authorList>
            <person name="Linke B."/>
        </authorList>
    </citation>
    <scope>NUCLEOTIDE SEQUENCE [LARGE SCALE GENOMIC DNA]</scope>
    <source>
        <strain evidence="3">CFBP 1232</strain>
    </source>
</reference>
<sequence>MRSSSTDHHGELNILLAMSAIFGCLRKMIYISTGN</sequence>
<dbReference type="PROSITE" id="PS51257">
    <property type="entry name" value="PROKAR_LIPOPROTEIN"/>
    <property type="match status" value="1"/>
</dbReference>
<dbReference type="AlphaFoldDB" id="A0A831A3R4"/>
<accession>A0A831A3R4</accession>
<evidence type="ECO:0000313" key="3">
    <source>
        <dbReference type="Proteomes" id="UP000013111"/>
    </source>
</evidence>
<name>A0A831A3R4_ERWAM</name>
<dbReference type="Proteomes" id="UP000013111">
    <property type="component" value="Unassembled WGS sequence"/>
</dbReference>
<organism evidence="2 3">
    <name type="scientific">Erwinia amylovora NBRC 12687 = CFBP 1232</name>
    <dbReference type="NCBI Taxonomy" id="1219359"/>
    <lineage>
        <taxon>Bacteria</taxon>
        <taxon>Pseudomonadati</taxon>
        <taxon>Pseudomonadota</taxon>
        <taxon>Gammaproteobacteria</taxon>
        <taxon>Enterobacterales</taxon>
        <taxon>Erwiniaceae</taxon>
        <taxon>Erwinia</taxon>
    </lineage>
</organism>
<proteinExistence type="predicted"/>
<protein>
    <submittedName>
        <fullName evidence="2">Uncharacterized protein</fullName>
    </submittedName>
</protein>